<evidence type="ECO:0000256" key="5">
    <source>
        <dbReference type="SAM" id="Phobius"/>
    </source>
</evidence>
<feature type="transmembrane region" description="Helical" evidence="5">
    <location>
        <begin position="238"/>
        <end position="255"/>
    </location>
</feature>
<organism evidence="6 7">
    <name type="scientific">Phlebiopsis gigantea (strain 11061_1 CR5-6)</name>
    <name type="common">White-rot fungus</name>
    <name type="synonym">Peniophora gigantea</name>
    <dbReference type="NCBI Taxonomy" id="745531"/>
    <lineage>
        <taxon>Eukaryota</taxon>
        <taxon>Fungi</taxon>
        <taxon>Dikarya</taxon>
        <taxon>Basidiomycota</taxon>
        <taxon>Agaricomycotina</taxon>
        <taxon>Agaricomycetes</taxon>
        <taxon>Polyporales</taxon>
        <taxon>Phanerochaetaceae</taxon>
        <taxon>Phlebiopsis</taxon>
    </lineage>
</organism>
<keyword evidence="7" id="KW-1185">Reference proteome</keyword>
<feature type="transmembrane region" description="Helical" evidence="5">
    <location>
        <begin position="74"/>
        <end position="93"/>
    </location>
</feature>
<evidence type="ECO:0000313" key="7">
    <source>
        <dbReference type="Proteomes" id="UP000053257"/>
    </source>
</evidence>
<dbReference type="SUPFAM" id="SSF103473">
    <property type="entry name" value="MFS general substrate transporter"/>
    <property type="match status" value="1"/>
</dbReference>
<evidence type="ECO:0000256" key="3">
    <source>
        <dbReference type="ARBA" id="ARBA00022989"/>
    </source>
</evidence>
<feature type="transmembrane region" description="Helical" evidence="5">
    <location>
        <begin position="379"/>
        <end position="396"/>
    </location>
</feature>
<dbReference type="AlphaFoldDB" id="A0A0C3P1V8"/>
<sequence length="437" mass="47681">MFSAVSNLGAGGTQDVSLSDTSNGVLYGMFAVTGLISGGINNLLGPKLTLFFGTLGYALYVGALWCFQTQGTRWFLIFAGAVLGFTAALLWSAQGAIMMSYPLEKDKGKAFGVFWAIFQLGAFIGSIIALAINIRSGGLSAVSTSTYIAFLVIIFVGIASAFLVLPPNRVIRPDGTIVKVEAKSQVHEELVQMLHTLKDWRLLALLPMFFSSNYFYAYQGSVNATVFDGPTRALNASLEGAGAIIGALMIGFLVLDSKYMHRRTRGYLGLGVVATLTITVWAVGLSWQVTFTRSYKADHNGQLINYHDSNYKGKGALYFFYYFCDACYQALAYWIMSALSNDPFTLARFAGMYKAVQSAGSAGSFGMDAVLTPLLNEHLASWIMMLFSFVPAFFVIRSIKETTYDEEKVVYVEDAKHHEMEEGSASDEKASVHEPTP</sequence>
<feature type="transmembrane region" description="Helical" evidence="5">
    <location>
        <begin position="25"/>
        <end position="43"/>
    </location>
</feature>
<feature type="transmembrane region" description="Helical" evidence="5">
    <location>
        <begin position="267"/>
        <end position="287"/>
    </location>
</feature>
<evidence type="ECO:0000313" key="6">
    <source>
        <dbReference type="EMBL" id="KIP11809.1"/>
    </source>
</evidence>
<dbReference type="Pfam" id="PF05978">
    <property type="entry name" value="UNC-93"/>
    <property type="match status" value="1"/>
</dbReference>
<dbReference type="InterPro" id="IPR010291">
    <property type="entry name" value="Ion_channel_UNC-93"/>
</dbReference>
<dbReference type="PANTHER" id="PTHR23294:SF17">
    <property type="entry name" value="DUF895 DOMAIN MEMBRANE PROTEIN"/>
    <property type="match status" value="1"/>
</dbReference>
<dbReference type="OrthoDB" id="196103at2759"/>
<keyword evidence="4 5" id="KW-0472">Membrane</keyword>
<dbReference type="Gene3D" id="1.20.1250.20">
    <property type="entry name" value="MFS general substrate transporter like domains"/>
    <property type="match status" value="1"/>
</dbReference>
<feature type="transmembrane region" description="Helical" evidence="5">
    <location>
        <begin position="200"/>
        <end position="218"/>
    </location>
</feature>
<feature type="transmembrane region" description="Helical" evidence="5">
    <location>
        <begin position="146"/>
        <end position="165"/>
    </location>
</feature>
<feature type="transmembrane region" description="Helical" evidence="5">
    <location>
        <begin position="113"/>
        <end position="134"/>
    </location>
</feature>
<comment type="subcellular location">
    <subcellularLocation>
        <location evidence="1">Membrane</location>
        <topology evidence="1">Multi-pass membrane protein</topology>
    </subcellularLocation>
</comment>
<dbReference type="GO" id="GO:0016020">
    <property type="term" value="C:membrane"/>
    <property type="evidence" value="ECO:0007669"/>
    <property type="project" value="UniProtKB-SubCell"/>
</dbReference>
<name>A0A0C3P1V8_PHLG1</name>
<keyword evidence="3 5" id="KW-1133">Transmembrane helix</keyword>
<evidence type="ECO:0000256" key="2">
    <source>
        <dbReference type="ARBA" id="ARBA00022692"/>
    </source>
</evidence>
<dbReference type="InterPro" id="IPR036259">
    <property type="entry name" value="MFS_trans_sf"/>
</dbReference>
<reference evidence="6 7" key="1">
    <citation type="journal article" date="2014" name="PLoS Genet.">
        <title>Analysis of the Phlebiopsis gigantea genome, transcriptome and secretome provides insight into its pioneer colonization strategies of wood.</title>
        <authorList>
            <person name="Hori C."/>
            <person name="Ishida T."/>
            <person name="Igarashi K."/>
            <person name="Samejima M."/>
            <person name="Suzuki H."/>
            <person name="Master E."/>
            <person name="Ferreira P."/>
            <person name="Ruiz-Duenas F.J."/>
            <person name="Held B."/>
            <person name="Canessa P."/>
            <person name="Larrondo L.F."/>
            <person name="Schmoll M."/>
            <person name="Druzhinina I.S."/>
            <person name="Kubicek C.P."/>
            <person name="Gaskell J.A."/>
            <person name="Kersten P."/>
            <person name="St John F."/>
            <person name="Glasner J."/>
            <person name="Sabat G."/>
            <person name="Splinter BonDurant S."/>
            <person name="Syed K."/>
            <person name="Yadav J."/>
            <person name="Mgbeahuruike A.C."/>
            <person name="Kovalchuk A."/>
            <person name="Asiegbu F.O."/>
            <person name="Lackner G."/>
            <person name="Hoffmeister D."/>
            <person name="Rencoret J."/>
            <person name="Gutierrez A."/>
            <person name="Sun H."/>
            <person name="Lindquist E."/>
            <person name="Barry K."/>
            <person name="Riley R."/>
            <person name="Grigoriev I.V."/>
            <person name="Henrissat B."/>
            <person name="Kues U."/>
            <person name="Berka R.M."/>
            <person name="Martinez A.T."/>
            <person name="Covert S.F."/>
            <person name="Blanchette R.A."/>
            <person name="Cullen D."/>
        </authorList>
    </citation>
    <scope>NUCLEOTIDE SEQUENCE [LARGE SCALE GENOMIC DNA]</scope>
    <source>
        <strain evidence="6 7">11061_1 CR5-6</strain>
    </source>
</reference>
<evidence type="ECO:0000256" key="1">
    <source>
        <dbReference type="ARBA" id="ARBA00004141"/>
    </source>
</evidence>
<dbReference type="EMBL" id="KN840443">
    <property type="protein sequence ID" value="KIP11809.1"/>
    <property type="molecule type" value="Genomic_DNA"/>
</dbReference>
<dbReference type="InterPro" id="IPR051617">
    <property type="entry name" value="UNC-93-like_regulator"/>
</dbReference>
<protein>
    <recommendedName>
        <fullName evidence="8">Major facilitator superfamily (MFS) profile domain-containing protein</fullName>
    </recommendedName>
</protein>
<dbReference type="Proteomes" id="UP000053257">
    <property type="component" value="Unassembled WGS sequence"/>
</dbReference>
<gene>
    <name evidence="6" type="ORF">PHLGIDRAFT_63100</name>
</gene>
<evidence type="ECO:0008006" key="8">
    <source>
        <dbReference type="Google" id="ProtNLM"/>
    </source>
</evidence>
<feature type="transmembrane region" description="Helical" evidence="5">
    <location>
        <begin position="50"/>
        <end position="68"/>
    </location>
</feature>
<accession>A0A0C3P1V8</accession>
<dbReference type="HOGENOM" id="CLU_030884_1_2_1"/>
<evidence type="ECO:0000256" key="4">
    <source>
        <dbReference type="ARBA" id="ARBA00023136"/>
    </source>
</evidence>
<keyword evidence="2 5" id="KW-0812">Transmembrane</keyword>
<proteinExistence type="predicted"/>
<dbReference type="PANTHER" id="PTHR23294">
    <property type="entry name" value="ET TRANSLATION PRODUCT-RELATED"/>
    <property type="match status" value="1"/>
</dbReference>